<keyword evidence="2" id="KW-1133">Transmembrane helix</keyword>
<dbReference type="InterPro" id="IPR022603">
    <property type="entry name" value="DUF3152"/>
</dbReference>
<evidence type="ECO:0000259" key="3">
    <source>
        <dbReference type="Pfam" id="PF11350"/>
    </source>
</evidence>
<evidence type="ECO:0000313" key="4">
    <source>
        <dbReference type="EMBL" id="MFC3516567.1"/>
    </source>
</evidence>
<comment type="caution">
    <text evidence="4">The sequence shown here is derived from an EMBL/GenBank/DDBJ whole genome shotgun (WGS) entry which is preliminary data.</text>
</comment>
<dbReference type="Pfam" id="PF11350">
    <property type="entry name" value="DUF3152"/>
    <property type="match status" value="1"/>
</dbReference>
<keyword evidence="2" id="KW-0812">Transmembrane</keyword>
<feature type="transmembrane region" description="Helical" evidence="2">
    <location>
        <begin position="106"/>
        <end position="125"/>
    </location>
</feature>
<feature type="compositionally biased region" description="Low complexity" evidence="1">
    <location>
        <begin position="20"/>
        <end position="37"/>
    </location>
</feature>
<feature type="region of interest" description="Disordered" evidence="1">
    <location>
        <begin position="1"/>
        <end position="97"/>
    </location>
</feature>
<accession>A0ABV7QTC8</accession>
<keyword evidence="2" id="KW-0472">Membrane</keyword>
<evidence type="ECO:0000313" key="5">
    <source>
        <dbReference type="Proteomes" id="UP001595764"/>
    </source>
</evidence>
<proteinExistence type="predicted"/>
<organism evidence="4 5">
    <name type="scientific">Amycolatopsis halotolerans</name>
    <dbReference type="NCBI Taxonomy" id="330083"/>
    <lineage>
        <taxon>Bacteria</taxon>
        <taxon>Bacillati</taxon>
        <taxon>Actinomycetota</taxon>
        <taxon>Actinomycetes</taxon>
        <taxon>Pseudonocardiales</taxon>
        <taxon>Pseudonocardiaceae</taxon>
        <taxon>Amycolatopsis</taxon>
    </lineage>
</organism>
<dbReference type="EMBL" id="JBHRWI010000066">
    <property type="protein sequence ID" value="MFC3516567.1"/>
    <property type="molecule type" value="Genomic_DNA"/>
</dbReference>
<dbReference type="RefSeq" id="WP_377873077.1">
    <property type="nucleotide sequence ID" value="NZ_JBHMAY010000045.1"/>
</dbReference>
<feature type="compositionally biased region" description="Basic and acidic residues" evidence="1">
    <location>
        <begin position="1"/>
        <end position="15"/>
    </location>
</feature>
<reference evidence="5" key="1">
    <citation type="journal article" date="2019" name="Int. J. Syst. Evol. Microbiol.">
        <title>The Global Catalogue of Microorganisms (GCM) 10K type strain sequencing project: providing services to taxonomists for standard genome sequencing and annotation.</title>
        <authorList>
            <consortium name="The Broad Institute Genomics Platform"/>
            <consortium name="The Broad Institute Genome Sequencing Center for Infectious Disease"/>
            <person name="Wu L."/>
            <person name="Ma J."/>
        </authorList>
    </citation>
    <scope>NUCLEOTIDE SEQUENCE [LARGE SCALE GENOMIC DNA]</scope>
    <source>
        <strain evidence="5">CGMCC 4.7682</strain>
    </source>
</reference>
<feature type="compositionally biased region" description="Basic and acidic residues" evidence="1">
    <location>
        <begin position="80"/>
        <end position="89"/>
    </location>
</feature>
<dbReference type="Proteomes" id="UP001595764">
    <property type="component" value="Unassembled WGS sequence"/>
</dbReference>
<evidence type="ECO:0000256" key="1">
    <source>
        <dbReference type="SAM" id="MobiDB-lite"/>
    </source>
</evidence>
<name>A0ABV7QTC8_9PSEU</name>
<sequence length="395" mass="42068">MDRLKQDARAKDRRGPTAGSARRSGASVSSESSGSSDPESDSPRVGQYRPARKPAQRVGEDRYRPGGRRTSAEPLAAAWKPKDDAEKRPASKKKQQSPFGRFVKTYGWRVYALPILAVITVLVAVNTASGPSDAGTAGSSGEVASGDSSSGAIDGGGGIPENPAQPVNLNVPTADLPNGGNFTQTGKGTWHVVPLSGSSDVVGKSGKLYTYTVEVEDGIDPASYAGDDSFGTAVQGILSDPRSWTWNGEIRLKRVDASYPNPDFRVSLTTPDTTHRPDACGFQIKFEASCYRRSMGRVLINLSRWVRGAKVYGSDMTGYRQYAINHEVGHALGNNHVGCPGNDQPAPVMMQQSFGVNDDYVAMLNNIPGGDRGKVAADHHVCKPNAWPNPTPPGQ</sequence>
<feature type="compositionally biased region" description="Low complexity" evidence="1">
    <location>
        <begin position="137"/>
        <end position="152"/>
    </location>
</feature>
<feature type="domain" description="DUF3152" evidence="3">
    <location>
        <begin position="176"/>
        <end position="390"/>
    </location>
</feature>
<dbReference type="SUPFAM" id="SSF55486">
    <property type="entry name" value="Metalloproteases ('zincins'), catalytic domain"/>
    <property type="match status" value="1"/>
</dbReference>
<keyword evidence="5" id="KW-1185">Reference proteome</keyword>
<feature type="region of interest" description="Disordered" evidence="1">
    <location>
        <begin position="131"/>
        <end position="171"/>
    </location>
</feature>
<protein>
    <submittedName>
        <fullName evidence="4">DUF3152 domain-containing protein</fullName>
    </submittedName>
</protein>
<evidence type="ECO:0000256" key="2">
    <source>
        <dbReference type="SAM" id="Phobius"/>
    </source>
</evidence>
<gene>
    <name evidence="4" type="ORF">ACFORO_40825</name>
</gene>